<evidence type="ECO:0000256" key="3">
    <source>
        <dbReference type="ARBA" id="ARBA00022694"/>
    </source>
</evidence>
<keyword evidence="5" id="KW-0479">Metal-binding</keyword>
<evidence type="ECO:0000256" key="2">
    <source>
        <dbReference type="ARBA" id="ARBA00022679"/>
    </source>
</evidence>
<evidence type="ECO:0000256" key="5">
    <source>
        <dbReference type="ARBA" id="ARBA00022723"/>
    </source>
</evidence>
<evidence type="ECO:0000313" key="11">
    <source>
        <dbReference type="EMBL" id="SFO96107.1"/>
    </source>
</evidence>
<dbReference type="EMBL" id="FOXA01000001">
    <property type="protein sequence ID" value="SFO96107.1"/>
    <property type="molecule type" value="Genomic_DNA"/>
</dbReference>
<evidence type="ECO:0000259" key="9">
    <source>
        <dbReference type="Pfam" id="PF01743"/>
    </source>
</evidence>
<dbReference type="PANTHER" id="PTHR46173:SF1">
    <property type="entry name" value="CCA TRNA NUCLEOTIDYLTRANSFERASE 1, MITOCHONDRIAL"/>
    <property type="match status" value="1"/>
</dbReference>
<keyword evidence="12" id="KW-1185">Reference proteome</keyword>
<dbReference type="GO" id="GO:0000049">
    <property type="term" value="F:tRNA binding"/>
    <property type="evidence" value="ECO:0007669"/>
    <property type="project" value="TreeGrafter"/>
</dbReference>
<evidence type="ECO:0000256" key="7">
    <source>
        <dbReference type="ARBA" id="ARBA00022842"/>
    </source>
</evidence>
<dbReference type="STRING" id="441119.SAMN04488047_101633"/>
<dbReference type="GO" id="GO:0016779">
    <property type="term" value="F:nucleotidyltransferase activity"/>
    <property type="evidence" value="ECO:0007669"/>
    <property type="project" value="UniProtKB-KW"/>
</dbReference>
<dbReference type="SUPFAM" id="SSF81891">
    <property type="entry name" value="Poly A polymerase C-terminal region-like"/>
    <property type="match status" value="1"/>
</dbReference>
<comment type="cofactor">
    <cofactor evidence="1">
        <name>Mg(2+)</name>
        <dbReference type="ChEBI" id="CHEBI:18420"/>
    </cofactor>
</comment>
<keyword evidence="2 8" id="KW-0808">Transferase</keyword>
<keyword evidence="8" id="KW-0694">RNA-binding</keyword>
<reference evidence="11 12" key="1">
    <citation type="submission" date="2016-10" db="EMBL/GenBank/DDBJ databases">
        <authorList>
            <person name="de Groot N.N."/>
        </authorList>
    </citation>
    <scope>NUCLEOTIDE SEQUENCE [LARGE SCALE GENOMIC DNA]</scope>
    <source>
        <strain evidence="11 12">DSM 19547</strain>
    </source>
</reference>
<dbReference type="Pfam" id="PF12627">
    <property type="entry name" value="PolyA_pol_RNAbd"/>
    <property type="match status" value="1"/>
</dbReference>
<dbReference type="GO" id="GO:0008033">
    <property type="term" value="P:tRNA processing"/>
    <property type="evidence" value="ECO:0007669"/>
    <property type="project" value="UniProtKB-KW"/>
</dbReference>
<dbReference type="Gene3D" id="3.30.460.10">
    <property type="entry name" value="Beta Polymerase, domain 2"/>
    <property type="match status" value="1"/>
</dbReference>
<keyword evidence="7" id="KW-0460">Magnesium</keyword>
<dbReference type="InterPro" id="IPR032828">
    <property type="entry name" value="PolyA_RNA-bd"/>
</dbReference>
<evidence type="ECO:0000256" key="1">
    <source>
        <dbReference type="ARBA" id="ARBA00001946"/>
    </source>
</evidence>
<evidence type="ECO:0000313" key="12">
    <source>
        <dbReference type="Proteomes" id="UP000199356"/>
    </source>
</evidence>
<gene>
    <name evidence="11" type="ORF">SAMN04488047_101633</name>
</gene>
<dbReference type="InterPro" id="IPR043519">
    <property type="entry name" value="NT_sf"/>
</dbReference>
<dbReference type="PANTHER" id="PTHR46173">
    <property type="entry name" value="CCA TRNA NUCLEOTIDYLTRANSFERASE 1, MITOCHONDRIAL"/>
    <property type="match status" value="1"/>
</dbReference>
<sequence>MTRIAAEWVTRPQTRRVMQALGQGRHQAFFVGGCVRNALIDAPVDDIDISTDARPERVIELAEAAKLKAVPTGIEHGTITVVSGGIPHEVTTFRKDVETFGRHAVVAFSTDIEDDARRRDFTMNALYADAEGRLHDPLDGLPDLRARHVRFIDDPEQRIREDYLRILRFFRFHAWYGDPAEGLNAEGLAAAAALADGLETLSRERVGAETKKLLSAPDPSPAVAAMAQAPILFHVLPGADAERLPVLVHLEQAAGVAPDPIRRLALLGGQEIPDRLRLSKAEGKRLHLLRDGIGSEAGTAELAYRQGPEAARDIELLRAATFEAPLPAALEDDIAAGAKAVFPVKAADLMPRYHGPELGRKLAELERRWIASRFTLDRDALLG</sequence>
<keyword evidence="3" id="KW-0819">tRNA processing</keyword>
<dbReference type="AlphaFoldDB" id="A0A1I5LFX1"/>
<keyword evidence="4" id="KW-0548">Nucleotidyltransferase</keyword>
<accession>A0A1I5LFX1</accession>
<protein>
    <submittedName>
        <fullName evidence="11">Poly(A) polymerase</fullName>
    </submittedName>
</protein>
<comment type="similarity">
    <text evidence="8">Belongs to the tRNA nucleotidyltransferase/poly(A) polymerase family.</text>
</comment>
<organism evidence="11 12">
    <name type="scientific">Tranquillimonas alkanivorans</name>
    <dbReference type="NCBI Taxonomy" id="441119"/>
    <lineage>
        <taxon>Bacteria</taxon>
        <taxon>Pseudomonadati</taxon>
        <taxon>Pseudomonadota</taxon>
        <taxon>Alphaproteobacteria</taxon>
        <taxon>Rhodobacterales</taxon>
        <taxon>Roseobacteraceae</taxon>
        <taxon>Tranquillimonas</taxon>
    </lineage>
</organism>
<dbReference type="Proteomes" id="UP000199356">
    <property type="component" value="Unassembled WGS sequence"/>
</dbReference>
<keyword evidence="6" id="KW-0547">Nucleotide-binding</keyword>
<dbReference type="GO" id="GO:0046872">
    <property type="term" value="F:metal ion binding"/>
    <property type="evidence" value="ECO:0007669"/>
    <property type="project" value="UniProtKB-KW"/>
</dbReference>
<dbReference type="InterPro" id="IPR050264">
    <property type="entry name" value="Bact_CCA-adding_enz_type3_sf"/>
</dbReference>
<dbReference type="InterPro" id="IPR002646">
    <property type="entry name" value="PolA_pol_head_dom"/>
</dbReference>
<feature type="domain" description="Poly A polymerase head" evidence="9">
    <location>
        <begin position="28"/>
        <end position="150"/>
    </location>
</feature>
<dbReference type="Pfam" id="PF01743">
    <property type="entry name" value="PolyA_pol"/>
    <property type="match status" value="1"/>
</dbReference>
<evidence type="ECO:0000256" key="6">
    <source>
        <dbReference type="ARBA" id="ARBA00022741"/>
    </source>
</evidence>
<name>A0A1I5LFX1_9RHOB</name>
<evidence type="ECO:0000259" key="10">
    <source>
        <dbReference type="Pfam" id="PF12627"/>
    </source>
</evidence>
<proteinExistence type="inferred from homology"/>
<feature type="domain" description="tRNA nucleotidyltransferase/poly(A) polymerase RNA and SrmB- binding" evidence="10">
    <location>
        <begin position="188"/>
        <end position="241"/>
    </location>
</feature>
<evidence type="ECO:0000256" key="8">
    <source>
        <dbReference type="RuleBase" id="RU003953"/>
    </source>
</evidence>
<evidence type="ECO:0000256" key="4">
    <source>
        <dbReference type="ARBA" id="ARBA00022695"/>
    </source>
</evidence>
<dbReference type="Gene3D" id="1.10.3090.10">
    <property type="entry name" value="cca-adding enzyme, domain 2"/>
    <property type="match status" value="1"/>
</dbReference>
<dbReference type="SUPFAM" id="SSF81301">
    <property type="entry name" value="Nucleotidyltransferase"/>
    <property type="match status" value="1"/>
</dbReference>
<dbReference type="GO" id="GO:0000166">
    <property type="term" value="F:nucleotide binding"/>
    <property type="evidence" value="ECO:0007669"/>
    <property type="project" value="UniProtKB-KW"/>
</dbReference>
<dbReference type="CDD" id="cd05398">
    <property type="entry name" value="NT_ClassII-CCAase"/>
    <property type="match status" value="1"/>
</dbReference>